<dbReference type="PANTHER" id="PTHR12965:SF0">
    <property type="entry name" value="VACUOLAR PROTEIN SORTING-ASSOCIATED PROTEIN 54"/>
    <property type="match status" value="1"/>
</dbReference>
<keyword evidence="5" id="KW-0333">Golgi apparatus</keyword>
<dbReference type="GO" id="GO:0015031">
    <property type="term" value="P:protein transport"/>
    <property type="evidence" value="ECO:0007669"/>
    <property type="project" value="UniProtKB-KW"/>
</dbReference>
<organism evidence="8 9">
    <name type="scientific">Actinidia rufa</name>
    <dbReference type="NCBI Taxonomy" id="165716"/>
    <lineage>
        <taxon>Eukaryota</taxon>
        <taxon>Viridiplantae</taxon>
        <taxon>Streptophyta</taxon>
        <taxon>Embryophyta</taxon>
        <taxon>Tracheophyta</taxon>
        <taxon>Spermatophyta</taxon>
        <taxon>Magnoliopsida</taxon>
        <taxon>eudicotyledons</taxon>
        <taxon>Gunneridae</taxon>
        <taxon>Pentapetalae</taxon>
        <taxon>asterids</taxon>
        <taxon>Ericales</taxon>
        <taxon>Actinidiaceae</taxon>
        <taxon>Actinidia</taxon>
    </lineage>
</organism>
<accession>A0A7J0DM76</accession>
<comment type="caution">
    <text evidence="8">The sequence shown here is derived from an EMBL/GenBank/DDBJ whole genome shotgun (WGS) entry which is preliminary data.</text>
</comment>
<dbReference type="AlphaFoldDB" id="A0A7J0DM76"/>
<keyword evidence="3" id="KW-0813">Transport</keyword>
<dbReference type="Proteomes" id="UP000585474">
    <property type="component" value="Unassembled WGS sequence"/>
</dbReference>
<dbReference type="InterPro" id="IPR039745">
    <property type="entry name" value="Vps54"/>
</dbReference>
<evidence type="ECO:0000313" key="9">
    <source>
        <dbReference type="Proteomes" id="UP000585474"/>
    </source>
</evidence>
<dbReference type="GO" id="GO:0042147">
    <property type="term" value="P:retrograde transport, endosome to Golgi"/>
    <property type="evidence" value="ECO:0007669"/>
    <property type="project" value="InterPro"/>
</dbReference>
<feature type="region of interest" description="Disordered" evidence="7">
    <location>
        <begin position="1"/>
        <end position="24"/>
    </location>
</feature>
<gene>
    <name evidence="8" type="ORF">Acr_00g0056510</name>
</gene>
<comment type="similarity">
    <text evidence="2">Belongs to the VPS54 family.</text>
</comment>
<name>A0A7J0DM76_9ERIC</name>
<evidence type="ECO:0000256" key="2">
    <source>
        <dbReference type="ARBA" id="ARBA00009150"/>
    </source>
</evidence>
<protein>
    <submittedName>
        <fullName evidence="8">Similar to VPS54</fullName>
    </submittedName>
</protein>
<dbReference type="EMBL" id="BJWL01000305">
    <property type="protein sequence ID" value="GFS38254.1"/>
    <property type="molecule type" value="Genomic_DNA"/>
</dbReference>
<evidence type="ECO:0000256" key="6">
    <source>
        <dbReference type="ARBA" id="ARBA00023054"/>
    </source>
</evidence>
<keyword evidence="9" id="KW-1185">Reference proteome</keyword>
<evidence type="ECO:0000256" key="1">
    <source>
        <dbReference type="ARBA" id="ARBA00004601"/>
    </source>
</evidence>
<dbReference type="PANTHER" id="PTHR12965">
    <property type="entry name" value="VACUOLAR PROTEIN SORTING 54"/>
    <property type="match status" value="1"/>
</dbReference>
<evidence type="ECO:0000256" key="7">
    <source>
        <dbReference type="SAM" id="MobiDB-lite"/>
    </source>
</evidence>
<dbReference type="GO" id="GO:0005829">
    <property type="term" value="C:cytosol"/>
    <property type="evidence" value="ECO:0007669"/>
    <property type="project" value="GOC"/>
</dbReference>
<evidence type="ECO:0000256" key="5">
    <source>
        <dbReference type="ARBA" id="ARBA00023034"/>
    </source>
</evidence>
<evidence type="ECO:0000256" key="3">
    <source>
        <dbReference type="ARBA" id="ARBA00022448"/>
    </source>
</evidence>
<dbReference type="OrthoDB" id="10259024at2759"/>
<dbReference type="GO" id="GO:0000938">
    <property type="term" value="C:GARP complex"/>
    <property type="evidence" value="ECO:0007669"/>
    <property type="project" value="InterPro"/>
</dbReference>
<evidence type="ECO:0000313" key="8">
    <source>
        <dbReference type="EMBL" id="GFS38254.1"/>
    </source>
</evidence>
<evidence type="ECO:0000256" key="4">
    <source>
        <dbReference type="ARBA" id="ARBA00022927"/>
    </source>
</evidence>
<comment type="subcellular location">
    <subcellularLocation>
        <location evidence="1">Golgi apparatus</location>
        <location evidence="1">trans-Golgi network</location>
    </subcellularLocation>
</comment>
<dbReference type="GO" id="GO:0019905">
    <property type="term" value="F:syntaxin binding"/>
    <property type="evidence" value="ECO:0007669"/>
    <property type="project" value="TreeGrafter"/>
</dbReference>
<reference evidence="9" key="1">
    <citation type="submission" date="2019-07" db="EMBL/GenBank/DDBJ databases">
        <title>De Novo Assembly of kiwifruit Actinidia rufa.</title>
        <authorList>
            <person name="Sugita-Konishi S."/>
            <person name="Sato K."/>
            <person name="Mori E."/>
            <person name="Abe Y."/>
            <person name="Kisaki G."/>
            <person name="Hamano K."/>
            <person name="Suezawa K."/>
            <person name="Otani M."/>
            <person name="Fukuda T."/>
            <person name="Manabe T."/>
            <person name="Gomi K."/>
            <person name="Tabuchi M."/>
            <person name="Akimitsu K."/>
            <person name="Kataoka I."/>
        </authorList>
    </citation>
    <scope>NUCLEOTIDE SEQUENCE [LARGE SCALE GENOMIC DNA]</scope>
    <source>
        <strain evidence="9">cv. Fuchu</strain>
    </source>
</reference>
<sequence>MDSQPSYSGRFRSHSNNSNCHKDLLGRSSSSLSKSISDGSSQSLSSILNNPHDAASSSFLVGWVVVFFHPVTALEFAPLEAAAASKSELSRSDFQHYLDSISETHGRFEHIRNHSNKESTSFDDLEGADFALEDGAAFRAACPFSTMSENLVLQEKLSQYLDVVELHLVEEISLRSNSFFEAQGQLQDLNVKIVEGCTRIWELKETIRPLDADLVDSALRIHDLNATRSNLLALQQKLRLILYSLPSTFSS</sequence>
<proteinExistence type="inferred from homology"/>
<keyword evidence="4" id="KW-0653">Protein transport</keyword>
<keyword evidence="6" id="KW-0175">Coiled coil</keyword>
<dbReference type="GO" id="GO:0006896">
    <property type="term" value="P:Golgi to vacuole transport"/>
    <property type="evidence" value="ECO:0007669"/>
    <property type="project" value="TreeGrafter"/>
</dbReference>